<keyword evidence="11 20" id="KW-0812">Transmembrane</keyword>
<keyword evidence="9" id="KW-0444">Lipid biosynthesis</keyword>
<comment type="catalytic activity">
    <reaction evidence="17">
        <text>a CDP-1,2-diacyl-sn-glycerol + sn-glycerol 3-phosphate = a 1,2-diacyl-sn-glycero-3-phospho-(1'-sn-glycero-3'-phosphate) + CMP + H(+)</text>
        <dbReference type="Rhea" id="RHEA:12593"/>
        <dbReference type="ChEBI" id="CHEBI:15378"/>
        <dbReference type="ChEBI" id="CHEBI:57597"/>
        <dbReference type="ChEBI" id="CHEBI:58332"/>
        <dbReference type="ChEBI" id="CHEBI:60110"/>
        <dbReference type="ChEBI" id="CHEBI:60377"/>
        <dbReference type="EC" id="2.7.8.5"/>
    </reaction>
</comment>
<sequence length="192" mass="20876">MNLANRITVARVLLMPVVIFFMLTPVHFFRIVTGGTVLFGNQLLATILFVIATISDGIDGYIARNYNQITNFGKFLDPLADKVLVNAVLIALTAQGSVAAWVVIVIVSREFAVTGLRLIAVDDGVVIAAGSLGKWKTRVQMVALVALLLNNFPFSLIHLPFATIAIYLAVVLTILSGVDYFVKNWKVISVSQ</sequence>
<dbReference type="OrthoDB" id="9796672at2"/>
<evidence type="ECO:0000256" key="18">
    <source>
        <dbReference type="NCBIfam" id="TIGR00560"/>
    </source>
</evidence>
<evidence type="ECO:0000256" key="19">
    <source>
        <dbReference type="RuleBase" id="RU003750"/>
    </source>
</evidence>
<evidence type="ECO:0000256" key="17">
    <source>
        <dbReference type="ARBA" id="ARBA00048586"/>
    </source>
</evidence>
<evidence type="ECO:0000256" key="1">
    <source>
        <dbReference type="ARBA" id="ARBA00003973"/>
    </source>
</evidence>
<evidence type="ECO:0000256" key="20">
    <source>
        <dbReference type="SAM" id="Phobius"/>
    </source>
</evidence>
<dbReference type="InterPro" id="IPR043130">
    <property type="entry name" value="CDP-OH_PTrfase_TM_dom"/>
</dbReference>
<keyword evidence="22" id="KW-1185">Reference proteome</keyword>
<evidence type="ECO:0000256" key="11">
    <source>
        <dbReference type="ARBA" id="ARBA00022692"/>
    </source>
</evidence>
<evidence type="ECO:0000256" key="9">
    <source>
        <dbReference type="ARBA" id="ARBA00022516"/>
    </source>
</evidence>
<evidence type="ECO:0000313" key="22">
    <source>
        <dbReference type="Proteomes" id="UP000053557"/>
    </source>
</evidence>
<evidence type="ECO:0000313" key="21">
    <source>
        <dbReference type="EMBL" id="KUO97004.1"/>
    </source>
</evidence>
<dbReference type="FunFam" id="1.20.120.1760:FF:000004">
    <property type="entry name" value="CDP-diacylglycerol--glycerol-3-phosphate 3-phosphatidyltransferase"/>
    <property type="match status" value="1"/>
</dbReference>
<comment type="pathway">
    <text evidence="4">Lipid metabolism.</text>
</comment>
<evidence type="ECO:0000256" key="7">
    <source>
        <dbReference type="ARBA" id="ARBA00014944"/>
    </source>
</evidence>
<reference evidence="21 22" key="1">
    <citation type="submission" date="2015-12" db="EMBL/GenBank/DDBJ databases">
        <title>Draft genome sequence of Acidibacillus ferrooxidans ITV001, isolated from a chalcopyrite acid mine drainage site in Brazil.</title>
        <authorList>
            <person name="Dall'Agnol H."/>
            <person name="Nancucheo I."/>
            <person name="Johnson B."/>
            <person name="Oliveira R."/>
            <person name="Leite L."/>
            <person name="Pylro V."/>
            <person name="Nunes G.L."/>
            <person name="Tzotzos G."/>
            <person name="Fernandes G.R."/>
            <person name="Dutra J."/>
            <person name="Orellana S.C."/>
            <person name="Oliveira G."/>
        </authorList>
    </citation>
    <scope>NUCLEOTIDE SEQUENCE [LARGE SCALE GENOMIC DNA]</scope>
    <source>
        <strain evidence="22">ITV01</strain>
    </source>
</reference>
<comment type="subcellular location">
    <subcellularLocation>
        <location evidence="2">Cell membrane</location>
        <topology evidence="2">Multi-pass membrane protein</topology>
    </subcellularLocation>
</comment>
<dbReference type="InterPro" id="IPR004570">
    <property type="entry name" value="Phosphatidylglycerol_P_synth"/>
</dbReference>
<evidence type="ECO:0000256" key="15">
    <source>
        <dbReference type="ARBA" id="ARBA00023209"/>
    </source>
</evidence>
<dbReference type="GO" id="GO:0008444">
    <property type="term" value="F:CDP-diacylglycerol-glycerol-3-phosphate 3-phosphatidyltransferase activity"/>
    <property type="evidence" value="ECO:0007669"/>
    <property type="project" value="UniProtKB-UniRule"/>
</dbReference>
<keyword evidence="12 20" id="KW-1133">Transmembrane helix</keyword>
<comment type="similarity">
    <text evidence="5 19">Belongs to the CDP-alcohol phosphatidyltransferase class-I family.</text>
</comment>
<dbReference type="GO" id="GO:0006655">
    <property type="term" value="P:phosphatidylglycerol biosynthetic process"/>
    <property type="evidence" value="ECO:0007669"/>
    <property type="project" value="UniProtKB-UniPathway"/>
</dbReference>
<dbReference type="RefSeq" id="WP_067711941.1">
    <property type="nucleotide sequence ID" value="NZ_LPVJ01000007.1"/>
</dbReference>
<evidence type="ECO:0000256" key="14">
    <source>
        <dbReference type="ARBA" id="ARBA00023136"/>
    </source>
</evidence>
<evidence type="ECO:0000256" key="2">
    <source>
        <dbReference type="ARBA" id="ARBA00004651"/>
    </source>
</evidence>
<evidence type="ECO:0000256" key="12">
    <source>
        <dbReference type="ARBA" id="ARBA00022989"/>
    </source>
</evidence>
<accession>A0A101XT35</accession>
<dbReference type="AlphaFoldDB" id="A0A101XT35"/>
<comment type="pathway">
    <text evidence="3">Phospholipid metabolism; phosphatidylglycerol biosynthesis; phosphatidylglycerol from CDP-diacylglycerol: step 1/2.</text>
</comment>
<keyword evidence="14 20" id="KW-0472">Membrane</keyword>
<keyword evidence="10 19" id="KW-0808">Transferase</keyword>
<comment type="function">
    <text evidence="1">This protein catalyzes the committed step to the synthesis of the acidic phospholipids.</text>
</comment>
<keyword evidence="15" id="KW-0594">Phospholipid biosynthesis</keyword>
<evidence type="ECO:0000256" key="4">
    <source>
        <dbReference type="ARBA" id="ARBA00005189"/>
    </source>
</evidence>
<dbReference type="InterPro" id="IPR000462">
    <property type="entry name" value="CDP-OH_P_trans"/>
</dbReference>
<feature type="transmembrane region" description="Helical" evidence="20">
    <location>
        <begin position="43"/>
        <end position="62"/>
    </location>
</feature>
<evidence type="ECO:0000256" key="6">
    <source>
        <dbReference type="ARBA" id="ARBA00013170"/>
    </source>
</evidence>
<dbReference type="EC" id="2.7.8.5" evidence="6 18"/>
<organism evidence="21 22">
    <name type="scientific">Ferroacidibacillus organovorans</name>
    <dbReference type="NCBI Taxonomy" id="1765683"/>
    <lineage>
        <taxon>Bacteria</taxon>
        <taxon>Bacillati</taxon>
        <taxon>Bacillota</taxon>
        <taxon>Bacilli</taxon>
        <taxon>Bacillales</taxon>
        <taxon>Alicyclobacillaceae</taxon>
        <taxon>Ferroacidibacillus</taxon>
    </lineage>
</organism>
<gene>
    <name evidence="21" type="ORF">ATW55_07205</name>
</gene>
<feature type="transmembrane region" description="Helical" evidence="20">
    <location>
        <begin position="164"/>
        <end position="182"/>
    </location>
</feature>
<evidence type="ECO:0000256" key="5">
    <source>
        <dbReference type="ARBA" id="ARBA00010441"/>
    </source>
</evidence>
<dbReference type="PANTHER" id="PTHR14269:SF62">
    <property type="entry name" value="CDP-DIACYLGLYCEROL--GLYCEROL-3-PHOSPHATE 3-PHOSPHATIDYLTRANSFERASE 1, CHLOROPLASTIC"/>
    <property type="match status" value="1"/>
</dbReference>
<evidence type="ECO:0000256" key="13">
    <source>
        <dbReference type="ARBA" id="ARBA00023098"/>
    </source>
</evidence>
<dbReference type="PIRSF" id="PIRSF000847">
    <property type="entry name" value="Phos_ph_gly_syn"/>
    <property type="match status" value="1"/>
</dbReference>
<proteinExistence type="inferred from homology"/>
<keyword evidence="16" id="KW-1208">Phospholipid metabolism</keyword>
<evidence type="ECO:0000256" key="8">
    <source>
        <dbReference type="ARBA" id="ARBA00022475"/>
    </source>
</evidence>
<dbReference type="PANTHER" id="PTHR14269">
    <property type="entry name" value="CDP-DIACYLGLYCEROL--GLYCEROL-3-PHOSPHATE 3-PHOSPHATIDYLTRANSFERASE-RELATED"/>
    <property type="match status" value="1"/>
</dbReference>
<dbReference type="InterPro" id="IPR050324">
    <property type="entry name" value="CDP-alcohol_PTase-I"/>
</dbReference>
<keyword evidence="13" id="KW-0443">Lipid metabolism</keyword>
<dbReference type="EMBL" id="LPVJ01000007">
    <property type="protein sequence ID" value="KUO97004.1"/>
    <property type="molecule type" value="Genomic_DNA"/>
</dbReference>
<dbReference type="Gene3D" id="1.20.120.1760">
    <property type="match status" value="1"/>
</dbReference>
<keyword evidence="8" id="KW-1003">Cell membrane</keyword>
<dbReference type="NCBIfam" id="TIGR00560">
    <property type="entry name" value="pgsA"/>
    <property type="match status" value="1"/>
</dbReference>
<evidence type="ECO:0000256" key="3">
    <source>
        <dbReference type="ARBA" id="ARBA00005042"/>
    </source>
</evidence>
<dbReference type="GO" id="GO:0005886">
    <property type="term" value="C:plasma membrane"/>
    <property type="evidence" value="ECO:0007669"/>
    <property type="project" value="UniProtKB-SubCell"/>
</dbReference>
<dbReference type="Proteomes" id="UP000053557">
    <property type="component" value="Unassembled WGS sequence"/>
</dbReference>
<dbReference type="UniPathway" id="UPA00084">
    <property type="reaction ID" value="UER00503"/>
</dbReference>
<dbReference type="Pfam" id="PF01066">
    <property type="entry name" value="CDP-OH_P_transf"/>
    <property type="match status" value="1"/>
</dbReference>
<feature type="transmembrane region" description="Helical" evidence="20">
    <location>
        <begin position="12"/>
        <end position="31"/>
    </location>
</feature>
<comment type="caution">
    <text evidence="21">The sequence shown here is derived from an EMBL/GenBank/DDBJ whole genome shotgun (WGS) entry which is preliminary data.</text>
</comment>
<evidence type="ECO:0000256" key="16">
    <source>
        <dbReference type="ARBA" id="ARBA00023264"/>
    </source>
</evidence>
<dbReference type="InterPro" id="IPR048254">
    <property type="entry name" value="CDP_ALCOHOL_P_TRANSF_CS"/>
</dbReference>
<feature type="transmembrane region" description="Helical" evidence="20">
    <location>
        <begin position="83"/>
        <end position="107"/>
    </location>
</feature>
<evidence type="ECO:0000256" key="10">
    <source>
        <dbReference type="ARBA" id="ARBA00022679"/>
    </source>
</evidence>
<name>A0A101XT35_9BACL</name>
<dbReference type="PROSITE" id="PS00379">
    <property type="entry name" value="CDP_ALCOHOL_P_TRANSF"/>
    <property type="match status" value="1"/>
</dbReference>
<protein>
    <recommendedName>
        <fullName evidence="7 18">CDP-diacylglycerol--glycerol-3-phosphate 3-phosphatidyltransferase</fullName>
        <ecNumber evidence="6 18">2.7.8.5</ecNumber>
    </recommendedName>
</protein>